<evidence type="ECO:0000256" key="5">
    <source>
        <dbReference type="ARBA" id="ARBA00022679"/>
    </source>
</evidence>
<dbReference type="AlphaFoldDB" id="A0A1T4XTL4"/>
<dbReference type="InterPro" id="IPR050428">
    <property type="entry name" value="TCS_sensor_his_kinase"/>
</dbReference>
<dbReference type="SMART" id="SM00304">
    <property type="entry name" value="HAMP"/>
    <property type="match status" value="1"/>
</dbReference>
<evidence type="ECO:0000256" key="11">
    <source>
        <dbReference type="SAM" id="Phobius"/>
    </source>
</evidence>
<dbReference type="Gene3D" id="3.30.565.10">
    <property type="entry name" value="Histidine kinase-like ATPase, C-terminal domain"/>
    <property type="match status" value="1"/>
</dbReference>
<comment type="subcellular location">
    <subcellularLocation>
        <location evidence="2">Membrane</location>
    </subcellularLocation>
</comment>
<dbReference type="Pfam" id="PF02518">
    <property type="entry name" value="HATPase_c"/>
    <property type="match status" value="1"/>
</dbReference>
<dbReference type="STRING" id="92487.SAMN02745130_03441"/>
<keyword evidence="10 11" id="KW-0472">Membrane</keyword>
<dbReference type="SMART" id="SM00387">
    <property type="entry name" value="HATPase_c"/>
    <property type="match status" value="1"/>
</dbReference>
<dbReference type="PROSITE" id="PS50109">
    <property type="entry name" value="HIS_KIN"/>
    <property type="match status" value="1"/>
</dbReference>
<protein>
    <recommendedName>
        <fullName evidence="3">histidine kinase</fullName>
        <ecNumber evidence="3">2.7.13.3</ecNumber>
    </recommendedName>
</protein>
<accession>A0A1T4XTL4</accession>
<dbReference type="InterPro" id="IPR036890">
    <property type="entry name" value="HATPase_C_sf"/>
</dbReference>
<evidence type="ECO:0000256" key="2">
    <source>
        <dbReference type="ARBA" id="ARBA00004370"/>
    </source>
</evidence>
<dbReference type="InterPro" id="IPR036097">
    <property type="entry name" value="HisK_dim/P_sf"/>
</dbReference>
<dbReference type="SMART" id="SM00388">
    <property type="entry name" value="HisKA"/>
    <property type="match status" value="1"/>
</dbReference>
<comment type="catalytic activity">
    <reaction evidence="1">
        <text>ATP + protein L-histidine = ADP + protein N-phospho-L-histidine.</text>
        <dbReference type="EC" id="2.7.13.3"/>
    </reaction>
</comment>
<dbReference type="RefSeq" id="WP_078923880.1">
    <property type="nucleotide sequence ID" value="NZ_FUYB01000023.1"/>
</dbReference>
<dbReference type="PROSITE" id="PS50885">
    <property type="entry name" value="HAMP"/>
    <property type="match status" value="1"/>
</dbReference>
<keyword evidence="8 11" id="KW-1133">Transmembrane helix</keyword>
<evidence type="ECO:0000259" key="12">
    <source>
        <dbReference type="PROSITE" id="PS50109"/>
    </source>
</evidence>
<keyword evidence="9" id="KW-0902">Two-component regulatory system</keyword>
<dbReference type="SUPFAM" id="SSF47384">
    <property type="entry name" value="Homodimeric domain of signal transducing histidine kinase"/>
    <property type="match status" value="1"/>
</dbReference>
<feature type="domain" description="Histidine kinase" evidence="12">
    <location>
        <begin position="255"/>
        <end position="466"/>
    </location>
</feature>
<evidence type="ECO:0000256" key="4">
    <source>
        <dbReference type="ARBA" id="ARBA00022553"/>
    </source>
</evidence>
<evidence type="ECO:0000256" key="9">
    <source>
        <dbReference type="ARBA" id="ARBA00023012"/>
    </source>
</evidence>
<evidence type="ECO:0000256" key="8">
    <source>
        <dbReference type="ARBA" id="ARBA00022989"/>
    </source>
</evidence>
<keyword evidence="5" id="KW-0808">Transferase</keyword>
<keyword evidence="6 11" id="KW-0812">Transmembrane</keyword>
<dbReference type="PANTHER" id="PTHR45436">
    <property type="entry name" value="SENSOR HISTIDINE KINASE YKOH"/>
    <property type="match status" value="1"/>
</dbReference>
<feature type="transmembrane region" description="Helical" evidence="11">
    <location>
        <begin position="174"/>
        <end position="197"/>
    </location>
</feature>
<organism evidence="14 15">
    <name type="scientific">Thiothrix eikelboomii</name>
    <dbReference type="NCBI Taxonomy" id="92487"/>
    <lineage>
        <taxon>Bacteria</taxon>
        <taxon>Pseudomonadati</taxon>
        <taxon>Pseudomonadota</taxon>
        <taxon>Gammaproteobacteria</taxon>
        <taxon>Thiotrichales</taxon>
        <taxon>Thiotrichaceae</taxon>
        <taxon>Thiothrix</taxon>
    </lineage>
</organism>
<dbReference type="SUPFAM" id="SSF158472">
    <property type="entry name" value="HAMP domain-like"/>
    <property type="match status" value="1"/>
</dbReference>
<dbReference type="Gene3D" id="6.10.340.10">
    <property type="match status" value="1"/>
</dbReference>
<dbReference type="EMBL" id="FUYB01000023">
    <property type="protein sequence ID" value="SKA92896.1"/>
    <property type="molecule type" value="Genomic_DNA"/>
</dbReference>
<dbReference type="CDD" id="cd06225">
    <property type="entry name" value="HAMP"/>
    <property type="match status" value="1"/>
</dbReference>
<dbReference type="GO" id="GO:0000155">
    <property type="term" value="F:phosphorelay sensor kinase activity"/>
    <property type="evidence" value="ECO:0007669"/>
    <property type="project" value="InterPro"/>
</dbReference>
<reference evidence="14 15" key="1">
    <citation type="submission" date="2017-02" db="EMBL/GenBank/DDBJ databases">
        <authorList>
            <person name="Peterson S.W."/>
        </authorList>
    </citation>
    <scope>NUCLEOTIDE SEQUENCE [LARGE SCALE GENOMIC DNA]</scope>
    <source>
        <strain evidence="14 15">ATCC 49788</strain>
    </source>
</reference>
<dbReference type="CDD" id="cd00082">
    <property type="entry name" value="HisKA"/>
    <property type="match status" value="1"/>
</dbReference>
<dbReference type="InterPro" id="IPR004358">
    <property type="entry name" value="Sig_transdc_His_kin-like_C"/>
</dbReference>
<proteinExistence type="predicted"/>
<dbReference type="PANTHER" id="PTHR45436:SF8">
    <property type="entry name" value="HISTIDINE KINASE"/>
    <property type="match status" value="1"/>
</dbReference>
<gene>
    <name evidence="14" type="ORF">SAMN02745130_03441</name>
</gene>
<dbReference type="InterPro" id="IPR005467">
    <property type="entry name" value="His_kinase_dom"/>
</dbReference>
<dbReference type="GO" id="GO:0005886">
    <property type="term" value="C:plasma membrane"/>
    <property type="evidence" value="ECO:0007669"/>
    <property type="project" value="TreeGrafter"/>
</dbReference>
<dbReference type="PRINTS" id="PR00344">
    <property type="entry name" value="BCTRLSENSOR"/>
</dbReference>
<name>A0A1T4XTL4_9GAMM</name>
<evidence type="ECO:0000256" key="7">
    <source>
        <dbReference type="ARBA" id="ARBA00022777"/>
    </source>
</evidence>
<dbReference type="InterPro" id="IPR003660">
    <property type="entry name" value="HAMP_dom"/>
</dbReference>
<dbReference type="OrthoDB" id="9804645at2"/>
<keyword evidence="15" id="KW-1185">Reference proteome</keyword>
<evidence type="ECO:0000256" key="10">
    <source>
        <dbReference type="ARBA" id="ARBA00023136"/>
    </source>
</evidence>
<evidence type="ECO:0000256" key="3">
    <source>
        <dbReference type="ARBA" id="ARBA00012438"/>
    </source>
</evidence>
<keyword evidence="4" id="KW-0597">Phosphoprotein</keyword>
<dbReference type="InterPro" id="IPR003594">
    <property type="entry name" value="HATPase_dom"/>
</dbReference>
<feature type="domain" description="HAMP" evidence="13">
    <location>
        <begin position="194"/>
        <end position="247"/>
    </location>
</feature>
<sequence>MIRRLLNTTVFRLSLVYALLFSLVAGAAMASIYWVAAGQIREQTDARLALQSDLLLSLVKSSNSLQILRDAIQTRNEEHDEQGEPHFYVYALTTNTKLPFTKKMEAEYFTEGGRRVFGSLMFSDVLDIVDLEIQVKRDAYARVIITRLPGGAQLLVAADMSEQNTLLRKLYESMWLAVGLMFLLAVVGGWLMGYGVLRRIDSIRQTAGEIINGDLSQRMVVTRRNDEFDRLSLVLNSMLHRIESLMKATREVTDNLAHDLRNPLNRLRNRLDTSRFQPMDATHFQQVRQDALQDVDDLIKTFNALLSIAQAESGVHRDDWTSIQLDQLISDLGELYEAVAEEEGIQFSYTAQPGLVLQANRHLIAQVVTNLLDNAVKYTPREGEIKLVAEQQGQTICIIVSDTGPGIPAEERERVFKRFVRLDNARSTPGNGLGLSLVKAVADLHGAQVELADNQPGLKVILRFTV</sequence>
<dbReference type="Pfam" id="PF00672">
    <property type="entry name" value="HAMP"/>
    <property type="match status" value="1"/>
</dbReference>
<evidence type="ECO:0000313" key="14">
    <source>
        <dbReference type="EMBL" id="SKA92896.1"/>
    </source>
</evidence>
<evidence type="ECO:0000313" key="15">
    <source>
        <dbReference type="Proteomes" id="UP000190460"/>
    </source>
</evidence>
<evidence type="ECO:0000256" key="6">
    <source>
        <dbReference type="ARBA" id="ARBA00022692"/>
    </source>
</evidence>
<dbReference type="Proteomes" id="UP000190460">
    <property type="component" value="Unassembled WGS sequence"/>
</dbReference>
<dbReference type="EC" id="2.7.13.3" evidence="3"/>
<evidence type="ECO:0000259" key="13">
    <source>
        <dbReference type="PROSITE" id="PS50885"/>
    </source>
</evidence>
<keyword evidence="7 14" id="KW-0418">Kinase</keyword>
<evidence type="ECO:0000256" key="1">
    <source>
        <dbReference type="ARBA" id="ARBA00000085"/>
    </source>
</evidence>
<dbReference type="InterPro" id="IPR003661">
    <property type="entry name" value="HisK_dim/P_dom"/>
</dbReference>
<dbReference type="SUPFAM" id="SSF55874">
    <property type="entry name" value="ATPase domain of HSP90 chaperone/DNA topoisomerase II/histidine kinase"/>
    <property type="match status" value="1"/>
</dbReference>
<dbReference type="CDD" id="cd00075">
    <property type="entry name" value="HATPase"/>
    <property type="match status" value="1"/>
</dbReference>